<feature type="region of interest" description="Disordered" evidence="1">
    <location>
        <begin position="141"/>
        <end position="164"/>
    </location>
</feature>
<dbReference type="Bgee" id="ENSOANG00000039924">
    <property type="expression patterns" value="Expressed in adult mammalian kidney and 3 other cell types or tissues"/>
</dbReference>
<keyword evidence="4" id="KW-1185">Reference proteome</keyword>
<name>A0A6I8N038_ORNAN</name>
<dbReference type="FunCoup" id="A0A6I8N038">
    <property type="interactions" value="24"/>
</dbReference>
<dbReference type="PANTHER" id="PTHR28474:SF1">
    <property type="entry name" value="TRANSMEMBRANE PROTEIN 72"/>
    <property type="match status" value="1"/>
</dbReference>
<sequence>MKPGTVWRALEFICRFLGVSTAAVLIGVGVETFLQGKFKSLAFYLLFSGVAVFICEGSYFVALLLSTCFTCPPESLAYALREKASKPGSFQKFLGYLLLSVACFLHPVLVWHVTIPGSMLILTGLAYFLLSKRKKSKSGQELFSTPERYTDPSGSAVSSTRGGDTEQIYTFHGPFKEGRTSLLVHMKSILKGSRDQPARAPDAKMELALQPTEAPAGKKQVHFEEKVVKIIPPTMESPEDQDSEPEETTSDTTPIIAPPESSLFMSSLAATSLF</sequence>
<dbReference type="OrthoDB" id="5946061at2759"/>
<evidence type="ECO:0000256" key="1">
    <source>
        <dbReference type="SAM" id="MobiDB-lite"/>
    </source>
</evidence>
<gene>
    <name evidence="3" type="primary">TMEM72</name>
</gene>
<protein>
    <submittedName>
        <fullName evidence="3">Transmembrane protein 72</fullName>
    </submittedName>
</protein>
<dbReference type="RefSeq" id="XP_028914958.1">
    <property type="nucleotide sequence ID" value="XM_029059125.2"/>
</dbReference>
<feature type="transmembrane region" description="Helical" evidence="2">
    <location>
        <begin position="42"/>
        <end position="69"/>
    </location>
</feature>
<evidence type="ECO:0000256" key="2">
    <source>
        <dbReference type="SAM" id="Phobius"/>
    </source>
</evidence>
<feature type="compositionally biased region" description="Polar residues" evidence="1">
    <location>
        <begin position="152"/>
        <end position="162"/>
    </location>
</feature>
<feature type="transmembrane region" description="Helical" evidence="2">
    <location>
        <begin position="90"/>
        <end position="107"/>
    </location>
</feature>
<reference evidence="3" key="3">
    <citation type="submission" date="2025-09" db="UniProtKB">
        <authorList>
            <consortium name="Ensembl"/>
        </authorList>
    </citation>
    <scope>IDENTIFICATION</scope>
    <source>
        <strain evidence="3">Glennie</strain>
    </source>
</reference>
<organism evidence="3 4">
    <name type="scientific">Ornithorhynchus anatinus</name>
    <name type="common">Duckbill platypus</name>
    <dbReference type="NCBI Taxonomy" id="9258"/>
    <lineage>
        <taxon>Eukaryota</taxon>
        <taxon>Metazoa</taxon>
        <taxon>Chordata</taxon>
        <taxon>Craniata</taxon>
        <taxon>Vertebrata</taxon>
        <taxon>Euteleostomi</taxon>
        <taxon>Mammalia</taxon>
        <taxon>Monotremata</taxon>
        <taxon>Ornithorhynchidae</taxon>
        <taxon>Ornithorhynchus</taxon>
    </lineage>
</organism>
<evidence type="ECO:0000313" key="4">
    <source>
        <dbReference type="Proteomes" id="UP000002279"/>
    </source>
</evidence>
<keyword evidence="2" id="KW-0812">Transmembrane</keyword>
<feature type="region of interest" description="Disordered" evidence="1">
    <location>
        <begin position="232"/>
        <end position="261"/>
    </location>
</feature>
<reference evidence="3 4" key="1">
    <citation type="journal article" date="2008" name="Nature">
        <title>Genome analysis of the platypus reveals unique signatures of evolution.</title>
        <authorList>
            <person name="Warren W.C."/>
            <person name="Hillier L.W."/>
            <person name="Marshall Graves J.A."/>
            <person name="Birney E."/>
            <person name="Ponting C.P."/>
            <person name="Grutzner F."/>
            <person name="Belov K."/>
            <person name="Miller W."/>
            <person name="Clarke L."/>
            <person name="Chinwalla A.T."/>
            <person name="Yang S.P."/>
            <person name="Heger A."/>
            <person name="Locke D.P."/>
            <person name="Miethke P."/>
            <person name="Waters P.D."/>
            <person name="Veyrunes F."/>
            <person name="Fulton L."/>
            <person name="Fulton B."/>
            <person name="Graves T."/>
            <person name="Wallis J."/>
            <person name="Puente X.S."/>
            <person name="Lopez-Otin C."/>
            <person name="Ordonez G.R."/>
            <person name="Eichler E.E."/>
            <person name="Chen L."/>
            <person name="Cheng Z."/>
            <person name="Deakin J.E."/>
            <person name="Alsop A."/>
            <person name="Thompson K."/>
            <person name="Kirby P."/>
            <person name="Papenfuss A.T."/>
            <person name="Wakefield M.J."/>
            <person name="Olender T."/>
            <person name="Lancet D."/>
            <person name="Huttley G.A."/>
            <person name="Smit A.F."/>
            <person name="Pask A."/>
            <person name="Temple-Smith P."/>
            <person name="Batzer M.A."/>
            <person name="Walker J.A."/>
            <person name="Konkel M.K."/>
            <person name="Harris R.S."/>
            <person name="Whittington C.M."/>
            <person name="Wong E.S."/>
            <person name="Gemmell N.J."/>
            <person name="Buschiazzo E."/>
            <person name="Vargas Jentzsch I.M."/>
            <person name="Merkel A."/>
            <person name="Schmitz J."/>
            <person name="Zemann A."/>
            <person name="Churakov G."/>
            <person name="Kriegs J.O."/>
            <person name="Brosius J."/>
            <person name="Murchison E.P."/>
            <person name="Sachidanandam R."/>
            <person name="Smith C."/>
            <person name="Hannon G.J."/>
            <person name="Tsend-Ayush E."/>
            <person name="McMillan D."/>
            <person name="Attenborough R."/>
            <person name="Rens W."/>
            <person name="Ferguson-Smith M."/>
            <person name="Lefevre C.M."/>
            <person name="Sharp J.A."/>
            <person name="Nicholas K.R."/>
            <person name="Ray D.A."/>
            <person name="Kube M."/>
            <person name="Reinhardt R."/>
            <person name="Pringle T.H."/>
            <person name="Taylor J."/>
            <person name="Jones R.C."/>
            <person name="Nixon B."/>
            <person name="Dacheux J.L."/>
            <person name="Niwa H."/>
            <person name="Sekita Y."/>
            <person name="Huang X."/>
            <person name="Stark A."/>
            <person name="Kheradpour P."/>
            <person name="Kellis M."/>
            <person name="Flicek P."/>
            <person name="Chen Y."/>
            <person name="Webber C."/>
            <person name="Hardison R."/>
            <person name="Nelson J."/>
            <person name="Hallsworth-Pepin K."/>
            <person name="Delehaunty K."/>
            <person name="Markovic C."/>
            <person name="Minx P."/>
            <person name="Feng Y."/>
            <person name="Kremitzki C."/>
            <person name="Mitreva M."/>
            <person name="Glasscock J."/>
            <person name="Wylie T."/>
            <person name="Wohldmann P."/>
            <person name="Thiru P."/>
            <person name="Nhan M.N."/>
            <person name="Pohl C.S."/>
            <person name="Smith S.M."/>
            <person name="Hou S."/>
            <person name="Nefedov M."/>
            <person name="de Jong P.J."/>
            <person name="Renfree M.B."/>
            <person name="Mardis E.R."/>
            <person name="Wilson R.K."/>
        </authorList>
    </citation>
    <scope>NUCLEOTIDE SEQUENCE [LARGE SCALE GENOMIC DNA]</scope>
    <source>
        <strain evidence="3 4">Glennie</strain>
    </source>
</reference>
<dbReference type="AlphaFoldDB" id="A0A6I8N038"/>
<dbReference type="CTD" id="643236"/>
<feature type="compositionally biased region" description="Acidic residues" evidence="1">
    <location>
        <begin position="237"/>
        <end position="249"/>
    </location>
</feature>
<keyword evidence="2" id="KW-0472">Membrane</keyword>
<proteinExistence type="predicted"/>
<dbReference type="GeneTree" id="ENSGT00390000006888"/>
<keyword evidence="2" id="KW-1133">Transmembrane helix</keyword>
<accession>A0A6I8N038</accession>
<reference evidence="3" key="2">
    <citation type="submission" date="2025-08" db="UniProtKB">
        <authorList>
            <consortium name="Ensembl"/>
        </authorList>
    </citation>
    <scope>IDENTIFICATION</scope>
    <source>
        <strain evidence="3">Glennie</strain>
    </source>
</reference>
<dbReference type="PANTHER" id="PTHR28474">
    <property type="entry name" value="TRANSMEMBRANE PROTEIN 72"/>
    <property type="match status" value="1"/>
</dbReference>
<dbReference type="Ensembl" id="ENSOANT00000050603.1">
    <property type="protein sequence ID" value="ENSOANP00000034418.1"/>
    <property type="gene ID" value="ENSOANG00000039924.1"/>
</dbReference>
<dbReference type="KEGG" id="oaa:100086036"/>
<evidence type="ECO:0000313" key="3">
    <source>
        <dbReference type="Ensembl" id="ENSOANP00000034418.1"/>
    </source>
</evidence>
<dbReference type="OMA" id="FKCQPGS"/>
<dbReference type="InParanoid" id="A0A6I8N038"/>
<dbReference type="InterPro" id="IPR032055">
    <property type="entry name" value="TMEM72"/>
</dbReference>
<feature type="transmembrane region" description="Helical" evidence="2">
    <location>
        <begin position="12"/>
        <end position="30"/>
    </location>
</feature>
<dbReference type="Pfam" id="PF16054">
    <property type="entry name" value="TMEM72"/>
    <property type="match status" value="1"/>
</dbReference>
<dbReference type="Proteomes" id="UP000002279">
    <property type="component" value="Chromosome 3"/>
</dbReference>
<dbReference type="GeneID" id="100086036"/>